<feature type="region of interest" description="Disordered" evidence="1">
    <location>
        <begin position="392"/>
        <end position="418"/>
    </location>
</feature>
<feature type="region of interest" description="Disordered" evidence="1">
    <location>
        <begin position="223"/>
        <end position="293"/>
    </location>
</feature>
<dbReference type="AlphaFoldDB" id="A0A7J6YH97"/>
<feature type="compositionally biased region" description="Basic and acidic residues" evidence="1">
    <location>
        <begin position="396"/>
        <end position="418"/>
    </location>
</feature>
<feature type="compositionally biased region" description="Low complexity" evidence="1">
    <location>
        <begin position="91"/>
        <end position="100"/>
    </location>
</feature>
<dbReference type="EMBL" id="JABDHM010000003">
    <property type="protein sequence ID" value="KAF5226087.1"/>
    <property type="molecule type" value="Genomic_DNA"/>
</dbReference>
<feature type="compositionally biased region" description="Basic and acidic residues" evidence="1">
    <location>
        <begin position="345"/>
        <end position="363"/>
    </location>
</feature>
<comment type="caution">
    <text evidence="2">The sequence shown here is derived from an EMBL/GenBank/DDBJ whole genome shotgun (WGS) entry which is preliminary data.</text>
</comment>
<protein>
    <submittedName>
        <fullName evidence="2">Uncharacterized protein</fullName>
    </submittedName>
</protein>
<proteinExistence type="predicted"/>
<sequence length="577" mass="63626">MDIHTRDDPFAYGYGNGYGVVDNVDTLDGLFSSTAPDKNSQEVGVLEKKQGFLPLLQSKGTPGFCSPPRKSPSPKLGGNDKNGDDEDVKNAATTTTTTVARRTRVSLPNSDATRPLARSPDGSPQRGQGAAAGNVGQVVIRSRVSLPHTKPNGLRESLSQPRQQPLSKALHDGTNKNDIPVDAPPNGRRVSTRKIFFNATATKAQNNAVKRQGGEDGRRKIYFSGERARAPTEKASVTAIPGAPGEAFIRRKHPTVSEAPTPGGKNTLKSTSTAPVSVCTPSESENNKTESIQPLKKTDGWVEKEQDMMGQHVIAYESPPTEDGKHPPSNVPKIDNQGPPVHPSVNDHQKTPKTREKSDSIDHGYEDEKAALHRSFHTEMWDTLIEVSGEKTLTSRSEEYGTERSHRGEVSRESTDDMQEMHDHIDELVSTSAEAMVRLRLFSSAEKRWPEIEMWAAAPLLMFTPPPNPNSSTAGVIEYAGEQLELDWNLHNVIAQVFHHDRPRNLTYPEEMPLELEKTKTKRRPRTPRSFYGVKGARMPSDWFRHALGNIKHVNSPDLEAIDAAEVSKKISHSRVR</sequence>
<feature type="region of interest" description="Disordered" evidence="1">
    <location>
        <begin position="317"/>
        <end position="363"/>
    </location>
</feature>
<feature type="compositionally biased region" description="Polar residues" evidence="1">
    <location>
        <begin position="157"/>
        <end position="166"/>
    </location>
</feature>
<evidence type="ECO:0000313" key="2">
    <source>
        <dbReference type="EMBL" id="KAF5226087.1"/>
    </source>
</evidence>
<dbReference type="Proteomes" id="UP000583944">
    <property type="component" value="Unassembled WGS sequence"/>
</dbReference>
<name>A0A7J6YH97_TRYCR</name>
<feature type="compositionally biased region" description="Polar residues" evidence="1">
    <location>
        <begin position="267"/>
        <end position="292"/>
    </location>
</feature>
<feature type="compositionally biased region" description="Low complexity" evidence="1">
    <location>
        <begin position="125"/>
        <end position="139"/>
    </location>
</feature>
<evidence type="ECO:0000256" key="1">
    <source>
        <dbReference type="SAM" id="MobiDB-lite"/>
    </source>
</evidence>
<dbReference type="VEuPathDB" id="TriTrypDB:BCY84_01688"/>
<organism evidence="2 3">
    <name type="scientific">Trypanosoma cruzi</name>
    <dbReference type="NCBI Taxonomy" id="5693"/>
    <lineage>
        <taxon>Eukaryota</taxon>
        <taxon>Discoba</taxon>
        <taxon>Euglenozoa</taxon>
        <taxon>Kinetoplastea</taxon>
        <taxon>Metakinetoplastina</taxon>
        <taxon>Trypanosomatida</taxon>
        <taxon>Trypanosomatidae</taxon>
        <taxon>Trypanosoma</taxon>
        <taxon>Schizotrypanum</taxon>
    </lineage>
</organism>
<feature type="region of interest" description="Disordered" evidence="1">
    <location>
        <begin position="57"/>
        <end position="189"/>
    </location>
</feature>
<gene>
    <name evidence="2" type="ORF">ECC02_000648</name>
</gene>
<evidence type="ECO:0000313" key="3">
    <source>
        <dbReference type="Proteomes" id="UP000583944"/>
    </source>
</evidence>
<reference evidence="2 3" key="1">
    <citation type="journal article" date="2019" name="Genome Biol. Evol.">
        <title>Nanopore Sequencing Significantly Improves Genome Assembly of the Protozoan Parasite Trypanosoma cruzi.</title>
        <authorList>
            <person name="Diaz-Viraque F."/>
            <person name="Pita S."/>
            <person name="Greif G."/>
            <person name="de Souza R.C.M."/>
            <person name="Iraola G."/>
            <person name="Robello C."/>
        </authorList>
    </citation>
    <scope>NUCLEOTIDE SEQUENCE [LARGE SCALE GENOMIC DNA]</scope>
    <source>
        <strain evidence="2 3">Berenice</strain>
    </source>
</reference>
<dbReference type="VEuPathDB" id="TriTrypDB:ECC02_000648"/>
<accession>A0A7J6YH97</accession>